<name>A0ACC1XSU4_MELAZ</name>
<keyword evidence="2" id="KW-1185">Reference proteome</keyword>
<organism evidence="1 2">
    <name type="scientific">Melia azedarach</name>
    <name type="common">Chinaberry tree</name>
    <dbReference type="NCBI Taxonomy" id="155640"/>
    <lineage>
        <taxon>Eukaryota</taxon>
        <taxon>Viridiplantae</taxon>
        <taxon>Streptophyta</taxon>
        <taxon>Embryophyta</taxon>
        <taxon>Tracheophyta</taxon>
        <taxon>Spermatophyta</taxon>
        <taxon>Magnoliopsida</taxon>
        <taxon>eudicotyledons</taxon>
        <taxon>Gunneridae</taxon>
        <taxon>Pentapetalae</taxon>
        <taxon>rosids</taxon>
        <taxon>malvids</taxon>
        <taxon>Sapindales</taxon>
        <taxon>Meliaceae</taxon>
        <taxon>Melia</taxon>
    </lineage>
</organism>
<accession>A0ACC1XSU4</accession>
<keyword evidence="1" id="KW-0378">Hydrolase</keyword>
<dbReference type="Proteomes" id="UP001164539">
    <property type="component" value="Chromosome 7"/>
</dbReference>
<protein>
    <submittedName>
        <fullName evidence="1">Ubiquitin carboxyl-terminal hydrolase</fullName>
    </submittedName>
</protein>
<evidence type="ECO:0000313" key="2">
    <source>
        <dbReference type="Proteomes" id="UP001164539"/>
    </source>
</evidence>
<gene>
    <name evidence="1" type="ORF">OWV82_013004</name>
</gene>
<evidence type="ECO:0000313" key="1">
    <source>
        <dbReference type="EMBL" id="KAJ4714532.1"/>
    </source>
</evidence>
<sequence>MLVPGILGFHGVLVLSLLVFFLVIRQKWKNAVERKAEVTKLIAVAAEESLMEEFEVAKQYDSVQRLYQCAICFAPTTTRCSRCKAVRYCSGKCQIIHWRQGHKDECCPPRTTVPLREGIDFVAVVASRNQFENCARDSEMEGKSEVSSRASSVVDDNVNLRPHADVRGTHTGLTSTNNSSVAGFTSSRSRSELLVDVASNEAPRSSTVNRDERSICDPVASDMSGAKTRIRKTKHTMPPSPESNSSAIDIDGSSRDSKLDKLKSSHNDEVVNLRPQLPKGKTTMSDDVQPAKLGDKKFIRGAASPELLVKDASKFKSSSSLSCLRSDSVTKYSEDDSQHSKGKHMRSLSSSAPRTSSATGRHSMSNSKSVLPSKLSSIPSLPQNASTGLKTSMQKVVQQFRVSKPFKSYLLGSENEVAGKCYDKTTFPYDLFMKLYSSDEVELRPFGLINCGNSCYANAVLQCLAFTRPLTSYLVQALHSRACQKKEWCFICEFECLILKAREGNSPVSPIGILSKIQKIGSHLGHGREEDAHEFLRCAVDTMQSFCLKEVGAKGKLAEETTLISLTFGGYLRSKIKCLKCLGKSERYERMMDLTVEIDGDIGTLEDALAQFTAAETLIGDNKYHCSRCKSYQKAKKKLTVLEEPNILTIVLKRFQSDNFGKLNKSVRFPEVLNMAPYMSGTSDGSPVYSLYAVVVHLDVMNAAFSGHYVCYVKNSHGEWFRIDDSTVMPVELERVLLEEAYMLLYARHSPRLPAMTRNNVVSHGGKSKKKSLEAHPSVDAKAQRKLGTSSNQLFDRDEWRYHSMQRFPAVDSSSESSSIFSWSDASSCSTASTKDSSRSEDLTDFIFGDGPSWYRSYGLATESVASSSYQNFNTDSEENDAWRNGLREGYGRDENPAIL</sequence>
<dbReference type="EMBL" id="CM051400">
    <property type="protein sequence ID" value="KAJ4714532.1"/>
    <property type="molecule type" value="Genomic_DNA"/>
</dbReference>
<comment type="caution">
    <text evidence="1">The sequence shown here is derived from an EMBL/GenBank/DDBJ whole genome shotgun (WGS) entry which is preliminary data.</text>
</comment>
<proteinExistence type="predicted"/>
<reference evidence="1 2" key="1">
    <citation type="journal article" date="2023" name="Science">
        <title>Complex scaffold remodeling in plant triterpene biosynthesis.</title>
        <authorList>
            <person name="De La Pena R."/>
            <person name="Hodgson H."/>
            <person name="Liu J.C."/>
            <person name="Stephenson M.J."/>
            <person name="Martin A.C."/>
            <person name="Owen C."/>
            <person name="Harkess A."/>
            <person name="Leebens-Mack J."/>
            <person name="Jimenez L.E."/>
            <person name="Osbourn A."/>
            <person name="Sattely E.S."/>
        </authorList>
    </citation>
    <scope>NUCLEOTIDE SEQUENCE [LARGE SCALE GENOMIC DNA]</scope>
    <source>
        <strain evidence="2">cv. JPN11</strain>
        <tissue evidence="1">Leaf</tissue>
    </source>
</reference>